<proteinExistence type="predicted"/>
<dbReference type="KEGG" id="psoj:PHYSODRAFT_300892"/>
<dbReference type="EMBL" id="JH159154">
    <property type="protein sequence ID" value="EGZ18061.1"/>
    <property type="molecule type" value="Genomic_DNA"/>
</dbReference>
<evidence type="ECO:0000313" key="2">
    <source>
        <dbReference type="EMBL" id="EGZ18061.1"/>
    </source>
</evidence>
<dbReference type="AlphaFoldDB" id="G4ZHI1"/>
<feature type="region of interest" description="Disordered" evidence="1">
    <location>
        <begin position="77"/>
        <end position="102"/>
    </location>
</feature>
<sequence length="123" mass="13757">MFVSSASDREMMEEVLELLATDSPNDDDNTVASSRSSSTATNHSSIDYHSTNGTSQDHRGRSEFLDWSEVAMSPRCDCEEEEKDARHPVPGRSSTQAQRQRREAVLGVEQQMPSMYCSNAFSF</sequence>
<dbReference type="Proteomes" id="UP000002640">
    <property type="component" value="Unassembled WGS sequence"/>
</dbReference>
<organism evidence="2 3">
    <name type="scientific">Phytophthora sojae (strain P6497)</name>
    <name type="common">Soybean stem and root rot agent</name>
    <name type="synonym">Phytophthora megasperma f. sp. glycines</name>
    <dbReference type="NCBI Taxonomy" id="1094619"/>
    <lineage>
        <taxon>Eukaryota</taxon>
        <taxon>Sar</taxon>
        <taxon>Stramenopiles</taxon>
        <taxon>Oomycota</taxon>
        <taxon>Peronosporomycetes</taxon>
        <taxon>Peronosporales</taxon>
        <taxon>Peronosporaceae</taxon>
        <taxon>Phytophthora</taxon>
    </lineage>
</organism>
<accession>G4ZHI1</accession>
<dbReference type="InParanoid" id="G4ZHI1"/>
<reference evidence="2 3" key="1">
    <citation type="journal article" date="2006" name="Science">
        <title>Phytophthora genome sequences uncover evolutionary origins and mechanisms of pathogenesis.</title>
        <authorList>
            <person name="Tyler B.M."/>
            <person name="Tripathy S."/>
            <person name="Zhang X."/>
            <person name="Dehal P."/>
            <person name="Jiang R.H."/>
            <person name="Aerts A."/>
            <person name="Arredondo F.D."/>
            <person name="Baxter L."/>
            <person name="Bensasson D."/>
            <person name="Beynon J.L."/>
            <person name="Chapman J."/>
            <person name="Damasceno C.M."/>
            <person name="Dorrance A.E."/>
            <person name="Dou D."/>
            <person name="Dickerman A.W."/>
            <person name="Dubchak I.L."/>
            <person name="Garbelotto M."/>
            <person name="Gijzen M."/>
            <person name="Gordon S.G."/>
            <person name="Govers F."/>
            <person name="Grunwald N.J."/>
            <person name="Huang W."/>
            <person name="Ivors K.L."/>
            <person name="Jones R.W."/>
            <person name="Kamoun S."/>
            <person name="Krampis K."/>
            <person name="Lamour K.H."/>
            <person name="Lee M.K."/>
            <person name="McDonald W.H."/>
            <person name="Medina M."/>
            <person name="Meijer H.J."/>
            <person name="Nordberg E.K."/>
            <person name="Maclean D.J."/>
            <person name="Ospina-Giraldo M.D."/>
            <person name="Morris P.F."/>
            <person name="Phuntumart V."/>
            <person name="Putnam N.H."/>
            <person name="Rash S."/>
            <person name="Rose J.K."/>
            <person name="Sakihama Y."/>
            <person name="Salamov A.A."/>
            <person name="Savidor A."/>
            <person name="Scheuring C.F."/>
            <person name="Smith B.M."/>
            <person name="Sobral B.W."/>
            <person name="Terry A."/>
            <person name="Torto-Alalibo T.A."/>
            <person name="Win J."/>
            <person name="Xu Z."/>
            <person name="Zhang H."/>
            <person name="Grigoriev I.V."/>
            <person name="Rokhsar D.S."/>
            <person name="Boore J.L."/>
        </authorList>
    </citation>
    <scope>NUCLEOTIDE SEQUENCE [LARGE SCALE GENOMIC DNA]</scope>
    <source>
        <strain evidence="2 3">P6497</strain>
    </source>
</reference>
<dbReference type="SMR" id="G4ZHI1"/>
<feature type="compositionally biased region" description="Low complexity" evidence="1">
    <location>
        <begin position="32"/>
        <end position="45"/>
    </location>
</feature>
<name>G4ZHI1_PHYSP</name>
<feature type="region of interest" description="Disordered" evidence="1">
    <location>
        <begin position="17"/>
        <end position="61"/>
    </location>
</feature>
<gene>
    <name evidence="2" type="ORF">PHYSODRAFT_300892</name>
</gene>
<evidence type="ECO:0000256" key="1">
    <source>
        <dbReference type="SAM" id="MobiDB-lite"/>
    </source>
</evidence>
<dbReference type="RefSeq" id="XP_009527119.1">
    <property type="nucleotide sequence ID" value="XM_009528824.1"/>
</dbReference>
<protein>
    <submittedName>
        <fullName evidence="2">Uncharacterized protein</fullName>
    </submittedName>
</protein>
<keyword evidence="3" id="KW-1185">Reference proteome</keyword>
<dbReference type="GeneID" id="20641917"/>
<evidence type="ECO:0000313" key="3">
    <source>
        <dbReference type="Proteomes" id="UP000002640"/>
    </source>
</evidence>